<dbReference type="Pfam" id="PF10545">
    <property type="entry name" value="MADF_DNA_bdg"/>
    <property type="match status" value="1"/>
</dbReference>
<feature type="domain" description="MADF" evidence="2">
    <location>
        <begin position="15"/>
        <end position="120"/>
    </location>
</feature>
<dbReference type="PANTHER" id="PTHR12243:SF67">
    <property type="entry name" value="COREPRESSOR OF PANGOLIN, ISOFORM A-RELATED"/>
    <property type="match status" value="1"/>
</dbReference>
<reference evidence="3 4" key="1">
    <citation type="submission" date="2020-08" db="EMBL/GenBank/DDBJ databases">
        <authorList>
            <person name="Koutsovoulos G."/>
            <person name="Danchin GJ E."/>
        </authorList>
    </citation>
    <scope>NUCLEOTIDE SEQUENCE [LARGE SCALE GENOMIC DNA]</scope>
</reference>
<dbReference type="SMART" id="SM00595">
    <property type="entry name" value="MADF"/>
    <property type="match status" value="1"/>
</dbReference>
<proteinExistence type="predicted"/>
<evidence type="ECO:0000259" key="2">
    <source>
        <dbReference type="PROSITE" id="PS51029"/>
    </source>
</evidence>
<evidence type="ECO:0000313" key="3">
    <source>
        <dbReference type="EMBL" id="CAD2173977.1"/>
    </source>
</evidence>
<feature type="region of interest" description="Disordered" evidence="1">
    <location>
        <begin position="132"/>
        <end position="172"/>
    </location>
</feature>
<dbReference type="EMBL" id="CAJEWN010000227">
    <property type="protein sequence ID" value="CAD2173977.1"/>
    <property type="molecule type" value="Genomic_DNA"/>
</dbReference>
<dbReference type="GO" id="GO:0006357">
    <property type="term" value="P:regulation of transcription by RNA polymerase II"/>
    <property type="evidence" value="ECO:0007669"/>
    <property type="project" value="TreeGrafter"/>
</dbReference>
<protein>
    <recommendedName>
        <fullName evidence="2">MADF domain-containing protein</fullName>
    </recommendedName>
</protein>
<dbReference type="PROSITE" id="PS51029">
    <property type="entry name" value="MADF"/>
    <property type="match status" value="1"/>
</dbReference>
<dbReference type="GO" id="GO:0005667">
    <property type="term" value="C:transcription regulator complex"/>
    <property type="evidence" value="ECO:0007669"/>
    <property type="project" value="TreeGrafter"/>
</dbReference>
<accession>A0A6V7VGE0</accession>
<feature type="compositionally biased region" description="Low complexity" evidence="1">
    <location>
        <begin position="359"/>
        <end position="375"/>
    </location>
</feature>
<gene>
    <name evidence="3" type="ORF">MENT_LOCUS25619</name>
</gene>
<dbReference type="Proteomes" id="UP000580250">
    <property type="component" value="Unassembled WGS sequence"/>
</dbReference>
<evidence type="ECO:0000256" key="1">
    <source>
        <dbReference type="SAM" id="MobiDB-lite"/>
    </source>
</evidence>
<name>A0A6V7VGE0_MELEN</name>
<feature type="region of interest" description="Disordered" evidence="1">
    <location>
        <begin position="260"/>
        <end position="286"/>
    </location>
</feature>
<organism evidence="3 4">
    <name type="scientific">Meloidogyne enterolobii</name>
    <name type="common">Root-knot nematode worm</name>
    <name type="synonym">Meloidogyne mayaguensis</name>
    <dbReference type="NCBI Taxonomy" id="390850"/>
    <lineage>
        <taxon>Eukaryota</taxon>
        <taxon>Metazoa</taxon>
        <taxon>Ecdysozoa</taxon>
        <taxon>Nematoda</taxon>
        <taxon>Chromadorea</taxon>
        <taxon>Rhabditida</taxon>
        <taxon>Tylenchina</taxon>
        <taxon>Tylenchomorpha</taxon>
        <taxon>Tylenchoidea</taxon>
        <taxon>Meloidogynidae</taxon>
        <taxon>Meloidogyninae</taxon>
        <taxon>Meloidogyne</taxon>
    </lineage>
</organism>
<comment type="caution">
    <text evidence="3">The sequence shown here is derived from an EMBL/GenBank/DDBJ whole genome shotgun (WGS) entry which is preliminary data.</text>
</comment>
<dbReference type="GO" id="GO:0005634">
    <property type="term" value="C:nucleus"/>
    <property type="evidence" value="ECO:0007669"/>
    <property type="project" value="TreeGrafter"/>
</dbReference>
<feature type="region of interest" description="Disordered" evidence="1">
    <location>
        <begin position="331"/>
        <end position="378"/>
    </location>
</feature>
<dbReference type="AlphaFoldDB" id="A0A6V7VGE0"/>
<sequence length="450" mass="50379">MNRSGVSLNSEQKMKLIEAIHERPQIWDSSYEGFRSNPTRQGAFNEVAELLSEGGTEIFTRIQVQEEWGKLRYCFTRIVKKLYDEGYISPNGTVLQLNPDHQLITWPYWQPMNFLLEGVALQLCSTRGVGGGGSNYGGDDGVGDANNKGNTRQNSEEPDNHKIRRSRKGMRGGLTSAITHKHNKSTNSYLAIEEDLSSLSNPKTQSTNDLLMSNLLSSFAPQDLLLSNFNALNEQFHPQKMEDDIETIIVDTDLNKKSKEENEELKNVEIEQQNKRQQNIRGEENNEDIVVTNENLKGKRKRKKDDIYADSLSGLDLLLRQRIEVTNGQITANGHDNHHQQHQRQQQRSSYSPAPLEPSNTTKTKLLNTNSLSGSEGSGGGVTICGTNSVCGGGGGTIDDVNESFGRCIVHQLQMVAKKDALLCVQMRKKLLEVCFEYEMQACKISKTDD</sequence>
<dbReference type="OrthoDB" id="5784419at2759"/>
<dbReference type="InterPro" id="IPR039353">
    <property type="entry name" value="TF_Adf1"/>
</dbReference>
<dbReference type="InterPro" id="IPR006578">
    <property type="entry name" value="MADF-dom"/>
</dbReference>
<evidence type="ECO:0000313" key="4">
    <source>
        <dbReference type="Proteomes" id="UP000580250"/>
    </source>
</evidence>
<feature type="compositionally biased region" description="Basic and acidic residues" evidence="1">
    <location>
        <begin position="260"/>
        <end position="274"/>
    </location>
</feature>
<dbReference type="PANTHER" id="PTHR12243">
    <property type="entry name" value="MADF DOMAIN TRANSCRIPTION FACTOR"/>
    <property type="match status" value="1"/>
</dbReference>